<feature type="transmembrane region" description="Helical" evidence="3">
    <location>
        <begin position="173"/>
        <end position="192"/>
    </location>
</feature>
<dbReference type="Pfam" id="PF07695">
    <property type="entry name" value="7TMR-DISM_7TM"/>
    <property type="match status" value="1"/>
</dbReference>
<gene>
    <name evidence="6" type="ORF">AAW00_07895</name>
</gene>
<keyword evidence="7" id="KW-1185">Reference proteome</keyword>
<evidence type="ECO:0000313" key="7">
    <source>
        <dbReference type="Proteomes" id="UP000053464"/>
    </source>
</evidence>
<dbReference type="SMART" id="SM00267">
    <property type="entry name" value="GGDEF"/>
    <property type="match status" value="1"/>
</dbReference>
<dbReference type="GO" id="GO:0052621">
    <property type="term" value="F:diguanylate cyclase activity"/>
    <property type="evidence" value="ECO:0007669"/>
    <property type="project" value="UniProtKB-EC"/>
</dbReference>
<feature type="transmembrane region" description="Helical" evidence="3">
    <location>
        <begin position="326"/>
        <end position="343"/>
    </location>
</feature>
<dbReference type="PROSITE" id="PS50887">
    <property type="entry name" value="GGDEF"/>
    <property type="match status" value="1"/>
</dbReference>
<dbReference type="InterPro" id="IPR043128">
    <property type="entry name" value="Rev_trsase/Diguanyl_cyclase"/>
</dbReference>
<feature type="transmembrane region" description="Helical" evidence="3">
    <location>
        <begin position="235"/>
        <end position="256"/>
    </location>
</feature>
<feature type="transmembrane region" description="Helical" evidence="3">
    <location>
        <begin position="268"/>
        <end position="286"/>
    </location>
</feature>
<dbReference type="PANTHER" id="PTHR45138:SF9">
    <property type="entry name" value="DIGUANYLATE CYCLASE DGCM-RELATED"/>
    <property type="match status" value="1"/>
</dbReference>
<dbReference type="GO" id="GO:0043709">
    <property type="term" value="P:cell adhesion involved in single-species biofilm formation"/>
    <property type="evidence" value="ECO:0007669"/>
    <property type="project" value="TreeGrafter"/>
</dbReference>
<feature type="transmembrane region" description="Helical" evidence="3">
    <location>
        <begin position="204"/>
        <end position="229"/>
    </location>
</feature>
<dbReference type="EMBL" id="LBHB01000002">
    <property type="protein sequence ID" value="KLE34183.1"/>
    <property type="molecule type" value="Genomic_DNA"/>
</dbReference>
<organism evidence="6 7">
    <name type="scientific">Aurantiacibacter luteus</name>
    <dbReference type="NCBI Taxonomy" id="1581420"/>
    <lineage>
        <taxon>Bacteria</taxon>
        <taxon>Pseudomonadati</taxon>
        <taxon>Pseudomonadota</taxon>
        <taxon>Alphaproteobacteria</taxon>
        <taxon>Sphingomonadales</taxon>
        <taxon>Erythrobacteraceae</taxon>
        <taxon>Aurantiacibacter</taxon>
    </lineage>
</organism>
<evidence type="ECO:0000259" key="5">
    <source>
        <dbReference type="PROSITE" id="PS50887"/>
    </source>
</evidence>
<feature type="domain" description="GGDEF" evidence="5">
    <location>
        <begin position="425"/>
        <end position="557"/>
    </location>
</feature>
<dbReference type="PANTHER" id="PTHR45138">
    <property type="entry name" value="REGULATORY COMPONENTS OF SENSORY TRANSDUCTION SYSTEM"/>
    <property type="match status" value="1"/>
</dbReference>
<evidence type="ECO:0000256" key="1">
    <source>
        <dbReference type="ARBA" id="ARBA00012528"/>
    </source>
</evidence>
<dbReference type="InterPro" id="IPR050469">
    <property type="entry name" value="Diguanylate_Cyclase"/>
</dbReference>
<dbReference type="PATRIC" id="fig|1581420.6.peg.1620"/>
<evidence type="ECO:0000256" key="4">
    <source>
        <dbReference type="SAM" id="SignalP"/>
    </source>
</evidence>
<protein>
    <recommendedName>
        <fullName evidence="1">diguanylate cyclase</fullName>
        <ecNumber evidence="1">2.7.7.65</ecNumber>
    </recommendedName>
</protein>
<evidence type="ECO:0000256" key="3">
    <source>
        <dbReference type="SAM" id="Phobius"/>
    </source>
</evidence>
<dbReference type="EC" id="2.7.7.65" evidence="1"/>
<accession>A0A0G9MY39</accession>
<evidence type="ECO:0000313" key="6">
    <source>
        <dbReference type="EMBL" id="KLE34183.1"/>
    </source>
</evidence>
<dbReference type="Proteomes" id="UP000053464">
    <property type="component" value="Unassembled WGS sequence"/>
</dbReference>
<proteinExistence type="predicted"/>
<feature type="transmembrane region" description="Helical" evidence="3">
    <location>
        <begin position="292"/>
        <end position="314"/>
    </location>
</feature>
<name>A0A0G9MY39_9SPHN</name>
<dbReference type="CDD" id="cd01949">
    <property type="entry name" value="GGDEF"/>
    <property type="match status" value="1"/>
</dbReference>
<keyword evidence="3" id="KW-1133">Transmembrane helix</keyword>
<keyword evidence="3" id="KW-0472">Membrane</keyword>
<dbReference type="Pfam" id="PF00990">
    <property type="entry name" value="GGDEF"/>
    <property type="match status" value="1"/>
</dbReference>
<dbReference type="InterPro" id="IPR011623">
    <property type="entry name" value="7TMR_DISM_rcpt_extracell_dom1"/>
</dbReference>
<dbReference type="STRING" id="1581420.AAW00_07895"/>
<keyword evidence="3" id="KW-0812">Transmembrane</keyword>
<dbReference type="OrthoDB" id="9759607at2"/>
<sequence>MCLLALLAVPAAQSASAADLSLADPAGRWATPGSICHAELRAGESEAAVAATASRWTCDQGDWQADAETMLLRFDMRGQSVADPVLTLSNRLFDSLSITAASENGNLRRENMSADDLSVSSPVWRFTHAVAVPSGRLSAIIVRFDGVQIAPRLAPTRISDGQPSVPIATLDQIVAALLAGLLLAPILFDLGFQRVLRKSFPLYHALFCAMAVVQTLAVSGLLTLLLGVGQGTQHVVAQLSFDMTVAAGTLFAASFIEREQLGDRGRTILRAIAVLAVSLGIARLLLADALGVAVMQIYYGGYAIFIVGLCAALARPLRGASRALRFVLLSYLPLLAIGIARIGSALTTNMADTLPMVQAQHLALAWQITVSAFAVADRFMTLKRERDRARTAAEVAERASERDPLTGLLNRRALQRKYAALREEGFTTLAVLDLDHFKRVNDRHGHTVGDQVLKCVAEAITPSHGDTMAFRMGGEEFVLLLRGEDALCRAEAKRRSIAERIAESGLVDTAVTASMGLVEVPPGTLADTGFDALYERADRLLYEAKAAGRDRTMSERLRVFHPRRGEDRRIAA</sequence>
<feature type="signal peptide" evidence="4">
    <location>
        <begin position="1"/>
        <end position="17"/>
    </location>
</feature>
<dbReference type="GO" id="GO:1902201">
    <property type="term" value="P:negative regulation of bacterial-type flagellum-dependent cell motility"/>
    <property type="evidence" value="ECO:0007669"/>
    <property type="project" value="TreeGrafter"/>
</dbReference>
<dbReference type="InterPro" id="IPR000160">
    <property type="entry name" value="GGDEF_dom"/>
</dbReference>
<reference evidence="6 7" key="1">
    <citation type="submission" date="2015-04" db="EMBL/GenBank/DDBJ databases">
        <title>The draft genome sequence of Erythrobacter luteus KA37.</title>
        <authorList>
            <person name="Zhuang L."/>
            <person name="Liu Y."/>
            <person name="Shao Z."/>
        </authorList>
    </citation>
    <scope>NUCLEOTIDE SEQUENCE [LARGE SCALE GENOMIC DNA]</scope>
    <source>
        <strain evidence="6 7">KA37</strain>
    </source>
</reference>
<keyword evidence="4" id="KW-0732">Signal</keyword>
<comment type="catalytic activity">
    <reaction evidence="2">
        <text>2 GTP = 3',3'-c-di-GMP + 2 diphosphate</text>
        <dbReference type="Rhea" id="RHEA:24898"/>
        <dbReference type="ChEBI" id="CHEBI:33019"/>
        <dbReference type="ChEBI" id="CHEBI:37565"/>
        <dbReference type="ChEBI" id="CHEBI:58805"/>
        <dbReference type="EC" id="2.7.7.65"/>
    </reaction>
</comment>
<dbReference type="NCBIfam" id="TIGR00254">
    <property type="entry name" value="GGDEF"/>
    <property type="match status" value="1"/>
</dbReference>
<dbReference type="Gene3D" id="3.30.70.270">
    <property type="match status" value="1"/>
</dbReference>
<dbReference type="SUPFAM" id="SSF55073">
    <property type="entry name" value="Nucleotide cyclase"/>
    <property type="match status" value="1"/>
</dbReference>
<dbReference type="AlphaFoldDB" id="A0A0G9MY39"/>
<dbReference type="InterPro" id="IPR029787">
    <property type="entry name" value="Nucleotide_cyclase"/>
</dbReference>
<evidence type="ECO:0000256" key="2">
    <source>
        <dbReference type="ARBA" id="ARBA00034247"/>
    </source>
</evidence>
<feature type="chain" id="PRO_5002581259" description="diguanylate cyclase" evidence="4">
    <location>
        <begin position="18"/>
        <end position="572"/>
    </location>
</feature>
<dbReference type="GO" id="GO:0005886">
    <property type="term" value="C:plasma membrane"/>
    <property type="evidence" value="ECO:0007669"/>
    <property type="project" value="TreeGrafter"/>
</dbReference>
<feature type="transmembrane region" description="Helical" evidence="3">
    <location>
        <begin position="363"/>
        <end position="380"/>
    </location>
</feature>
<comment type="caution">
    <text evidence="6">The sequence shown here is derived from an EMBL/GenBank/DDBJ whole genome shotgun (WGS) entry which is preliminary data.</text>
</comment>